<evidence type="ECO:0008006" key="5">
    <source>
        <dbReference type="Google" id="ProtNLM"/>
    </source>
</evidence>
<evidence type="ECO:0000256" key="1">
    <source>
        <dbReference type="SAM" id="MobiDB-lite"/>
    </source>
</evidence>
<gene>
    <name evidence="3" type="ORF">SORBI_3007G120700</name>
</gene>
<dbReference type="Proteomes" id="UP000000768">
    <property type="component" value="Chromosome 7"/>
</dbReference>
<dbReference type="InParanoid" id="A0A1B6PHQ1"/>
<sequence>MSSLQGHTPALLLLLASATPRTLTKGSLNGRGTRRRTLCLVNPTFGKMTMRHIFVPTATWCNRFRILQRVVSEGHRHPSTNSWTPAPRTSPNLQLLS</sequence>
<feature type="chain" id="PRO_5008588820" description="Secreted protein" evidence="2">
    <location>
        <begin position="25"/>
        <end position="97"/>
    </location>
</feature>
<keyword evidence="2" id="KW-0732">Signal</keyword>
<evidence type="ECO:0000256" key="2">
    <source>
        <dbReference type="SAM" id="SignalP"/>
    </source>
</evidence>
<organism evidence="3 4">
    <name type="scientific">Sorghum bicolor</name>
    <name type="common">Sorghum</name>
    <name type="synonym">Sorghum vulgare</name>
    <dbReference type="NCBI Taxonomy" id="4558"/>
    <lineage>
        <taxon>Eukaryota</taxon>
        <taxon>Viridiplantae</taxon>
        <taxon>Streptophyta</taxon>
        <taxon>Embryophyta</taxon>
        <taxon>Tracheophyta</taxon>
        <taxon>Spermatophyta</taxon>
        <taxon>Magnoliopsida</taxon>
        <taxon>Liliopsida</taxon>
        <taxon>Poales</taxon>
        <taxon>Poaceae</taxon>
        <taxon>PACMAD clade</taxon>
        <taxon>Panicoideae</taxon>
        <taxon>Andropogonodae</taxon>
        <taxon>Andropogoneae</taxon>
        <taxon>Sorghinae</taxon>
        <taxon>Sorghum</taxon>
    </lineage>
</organism>
<protein>
    <recommendedName>
        <fullName evidence="5">Secreted protein</fullName>
    </recommendedName>
</protein>
<keyword evidence="4" id="KW-1185">Reference proteome</keyword>
<dbReference type="AlphaFoldDB" id="A0A1B6PHQ1"/>
<evidence type="ECO:0000313" key="3">
    <source>
        <dbReference type="EMBL" id="KXG25105.1"/>
    </source>
</evidence>
<reference evidence="3 4" key="1">
    <citation type="journal article" date="2009" name="Nature">
        <title>The Sorghum bicolor genome and the diversification of grasses.</title>
        <authorList>
            <person name="Paterson A.H."/>
            <person name="Bowers J.E."/>
            <person name="Bruggmann R."/>
            <person name="Dubchak I."/>
            <person name="Grimwood J."/>
            <person name="Gundlach H."/>
            <person name="Haberer G."/>
            <person name="Hellsten U."/>
            <person name="Mitros T."/>
            <person name="Poliakov A."/>
            <person name="Schmutz J."/>
            <person name="Spannagl M."/>
            <person name="Tang H."/>
            <person name="Wang X."/>
            <person name="Wicker T."/>
            <person name="Bharti A.K."/>
            <person name="Chapman J."/>
            <person name="Feltus F.A."/>
            <person name="Gowik U."/>
            <person name="Grigoriev I.V."/>
            <person name="Lyons E."/>
            <person name="Maher C.A."/>
            <person name="Martis M."/>
            <person name="Narechania A."/>
            <person name="Otillar R.P."/>
            <person name="Penning B.W."/>
            <person name="Salamov A.A."/>
            <person name="Wang Y."/>
            <person name="Zhang L."/>
            <person name="Carpita N.C."/>
            <person name="Freeling M."/>
            <person name="Gingle A.R."/>
            <person name="Hash C.T."/>
            <person name="Keller B."/>
            <person name="Klein P."/>
            <person name="Kresovich S."/>
            <person name="McCann M.C."/>
            <person name="Ming R."/>
            <person name="Peterson D.G."/>
            <person name="Mehboob-ur-Rahman"/>
            <person name="Ware D."/>
            <person name="Westhoff P."/>
            <person name="Mayer K.F."/>
            <person name="Messing J."/>
            <person name="Rokhsar D.S."/>
        </authorList>
    </citation>
    <scope>NUCLEOTIDE SEQUENCE [LARGE SCALE GENOMIC DNA]</scope>
    <source>
        <strain evidence="4">cv. BTx623</strain>
    </source>
</reference>
<proteinExistence type="predicted"/>
<dbReference type="Gramene" id="KXG25105">
    <property type="protein sequence ID" value="KXG25105"/>
    <property type="gene ID" value="SORBI_3007G120700"/>
</dbReference>
<dbReference type="EMBL" id="CM000766">
    <property type="protein sequence ID" value="KXG25105.1"/>
    <property type="molecule type" value="Genomic_DNA"/>
</dbReference>
<evidence type="ECO:0000313" key="4">
    <source>
        <dbReference type="Proteomes" id="UP000000768"/>
    </source>
</evidence>
<reference evidence="4" key="2">
    <citation type="journal article" date="2018" name="Plant J.">
        <title>The Sorghum bicolor reference genome: improved assembly, gene annotations, a transcriptome atlas, and signatures of genome organization.</title>
        <authorList>
            <person name="McCormick R.F."/>
            <person name="Truong S.K."/>
            <person name="Sreedasyam A."/>
            <person name="Jenkins J."/>
            <person name="Shu S."/>
            <person name="Sims D."/>
            <person name="Kennedy M."/>
            <person name="Amirebrahimi M."/>
            <person name="Weers B.D."/>
            <person name="McKinley B."/>
            <person name="Mattison A."/>
            <person name="Morishige D.T."/>
            <person name="Grimwood J."/>
            <person name="Schmutz J."/>
            <person name="Mullet J.E."/>
        </authorList>
    </citation>
    <scope>NUCLEOTIDE SEQUENCE [LARGE SCALE GENOMIC DNA]</scope>
    <source>
        <strain evidence="4">cv. BTx623</strain>
    </source>
</reference>
<feature type="compositionally biased region" description="Polar residues" evidence="1">
    <location>
        <begin position="79"/>
        <end position="97"/>
    </location>
</feature>
<feature type="region of interest" description="Disordered" evidence="1">
    <location>
        <begin position="75"/>
        <end position="97"/>
    </location>
</feature>
<accession>A0A1B6PHQ1</accession>
<name>A0A1B6PHQ1_SORBI</name>
<feature type="signal peptide" evidence="2">
    <location>
        <begin position="1"/>
        <end position="24"/>
    </location>
</feature>